<comment type="caution">
    <text evidence="5">The sequence shown here is derived from an EMBL/GenBank/DDBJ whole genome shotgun (WGS) entry which is preliminary data.</text>
</comment>
<dbReference type="Gene3D" id="1.10.10.60">
    <property type="entry name" value="Homeodomain-like"/>
    <property type="match status" value="1"/>
</dbReference>
<dbReference type="SUPFAM" id="SSF51182">
    <property type="entry name" value="RmlC-like cupins"/>
    <property type="match status" value="1"/>
</dbReference>
<organism evidence="5 6">
    <name type="scientific">Nesterenkonia natronophila</name>
    <dbReference type="NCBI Taxonomy" id="2174932"/>
    <lineage>
        <taxon>Bacteria</taxon>
        <taxon>Bacillati</taxon>
        <taxon>Actinomycetota</taxon>
        <taxon>Actinomycetes</taxon>
        <taxon>Micrococcales</taxon>
        <taxon>Micrococcaceae</taxon>
        <taxon>Nesterenkonia</taxon>
    </lineage>
</organism>
<dbReference type="GO" id="GO:0003700">
    <property type="term" value="F:DNA-binding transcription factor activity"/>
    <property type="evidence" value="ECO:0007669"/>
    <property type="project" value="InterPro"/>
</dbReference>
<keyword evidence="2" id="KW-0238">DNA-binding</keyword>
<gene>
    <name evidence="5" type="ORF">D3250_02685</name>
</gene>
<dbReference type="EMBL" id="QYZP01000001">
    <property type="protein sequence ID" value="RJN32746.1"/>
    <property type="molecule type" value="Genomic_DNA"/>
</dbReference>
<proteinExistence type="predicted"/>
<dbReference type="RefSeq" id="WP_119901791.1">
    <property type="nucleotide sequence ID" value="NZ_QYZP01000001.1"/>
</dbReference>
<dbReference type="Pfam" id="PF14525">
    <property type="entry name" value="AraC_binding_2"/>
    <property type="match status" value="1"/>
</dbReference>
<dbReference type="InterPro" id="IPR035418">
    <property type="entry name" value="AraC-bd_2"/>
</dbReference>
<dbReference type="InterPro" id="IPR050204">
    <property type="entry name" value="AraC_XylS_family_regulators"/>
</dbReference>
<keyword evidence="1" id="KW-0805">Transcription regulation</keyword>
<dbReference type="SUPFAM" id="SSF46689">
    <property type="entry name" value="Homeodomain-like"/>
    <property type="match status" value="1"/>
</dbReference>
<dbReference type="InterPro" id="IPR009057">
    <property type="entry name" value="Homeodomain-like_sf"/>
</dbReference>
<dbReference type="InterPro" id="IPR011051">
    <property type="entry name" value="RmlC_Cupin_sf"/>
</dbReference>
<evidence type="ECO:0000256" key="1">
    <source>
        <dbReference type="ARBA" id="ARBA00023015"/>
    </source>
</evidence>
<dbReference type="Proteomes" id="UP000266615">
    <property type="component" value="Unassembled WGS sequence"/>
</dbReference>
<dbReference type="GO" id="GO:0043565">
    <property type="term" value="F:sequence-specific DNA binding"/>
    <property type="evidence" value="ECO:0007669"/>
    <property type="project" value="InterPro"/>
</dbReference>
<dbReference type="Pfam" id="PF12833">
    <property type="entry name" value="HTH_18"/>
    <property type="match status" value="1"/>
</dbReference>
<dbReference type="SMART" id="SM00342">
    <property type="entry name" value="HTH_ARAC"/>
    <property type="match status" value="1"/>
</dbReference>
<protein>
    <submittedName>
        <fullName evidence="5">Helix-turn-helix domain-containing protein</fullName>
    </submittedName>
</protein>
<sequence>MHTPGQDSTVLETPPLDLNSWRTAIAETVVPLSISEYDATPFLGRFRRTSVGQVGLFEMQTAPHTVRRTPELISADQPVFYKMSLQLEGRAELQQDGRTAVLGPGDIAVYDTHRPYTLSFPEPSRAMIMIFPQAMVELSPHELSRLTAVRFCAEEGLARMISPFFTELIRNLDQLSGGYGSRLVHSALDLMVTMLSKELHRQDQGGHGSSHRLSWQIRQYILRNLSDESLTPSTIATAHFISVRYLYTLFAEDEHTVSAWIRSQRLAHIRRDLTDPLLADKPVSWIAGRWGLHDAAHFSRLFKSEHGVSPSAYRRAHLQEEPHLVAA</sequence>
<evidence type="ECO:0000313" key="6">
    <source>
        <dbReference type="Proteomes" id="UP000266615"/>
    </source>
</evidence>
<dbReference type="OrthoDB" id="9799345at2"/>
<dbReference type="PROSITE" id="PS01124">
    <property type="entry name" value="HTH_ARAC_FAMILY_2"/>
    <property type="match status" value="1"/>
</dbReference>
<keyword evidence="3" id="KW-0804">Transcription</keyword>
<keyword evidence="6" id="KW-1185">Reference proteome</keyword>
<evidence type="ECO:0000259" key="4">
    <source>
        <dbReference type="PROSITE" id="PS01124"/>
    </source>
</evidence>
<reference evidence="5 6" key="1">
    <citation type="submission" date="2018-09" db="EMBL/GenBank/DDBJ databases">
        <title>Nesterenkonia natronophila sp. nov., an alkaliphilic actinobacteriume isolated from a soda lake, and emended description of the genus Nesterenkonia.</title>
        <authorList>
            <person name="Menes R.J."/>
            <person name="Iriarte A."/>
        </authorList>
    </citation>
    <scope>NUCLEOTIDE SEQUENCE [LARGE SCALE GENOMIC DNA]</scope>
    <source>
        <strain evidence="5 6">M8</strain>
    </source>
</reference>
<dbReference type="PANTHER" id="PTHR46796">
    <property type="entry name" value="HTH-TYPE TRANSCRIPTIONAL ACTIVATOR RHAS-RELATED"/>
    <property type="match status" value="1"/>
</dbReference>
<dbReference type="InterPro" id="IPR018060">
    <property type="entry name" value="HTH_AraC"/>
</dbReference>
<evidence type="ECO:0000313" key="5">
    <source>
        <dbReference type="EMBL" id="RJN32746.1"/>
    </source>
</evidence>
<dbReference type="AlphaFoldDB" id="A0A3A4F4L6"/>
<feature type="domain" description="HTH araC/xylS-type" evidence="4">
    <location>
        <begin position="215"/>
        <end position="316"/>
    </location>
</feature>
<evidence type="ECO:0000256" key="3">
    <source>
        <dbReference type="ARBA" id="ARBA00023163"/>
    </source>
</evidence>
<dbReference type="PANTHER" id="PTHR46796:SF6">
    <property type="entry name" value="ARAC SUBFAMILY"/>
    <property type="match status" value="1"/>
</dbReference>
<accession>A0A3A4F4L6</accession>
<evidence type="ECO:0000256" key="2">
    <source>
        <dbReference type="ARBA" id="ARBA00023125"/>
    </source>
</evidence>
<name>A0A3A4F4L6_9MICC</name>